<accession>W5T1K2</accession>
<organism evidence="1">
    <name type="scientific">Borrelia coriaceae ATCC 43381</name>
    <dbReference type="NCBI Taxonomy" id="1408429"/>
    <lineage>
        <taxon>Bacteria</taxon>
        <taxon>Pseudomonadati</taxon>
        <taxon>Spirochaetota</taxon>
        <taxon>Spirochaetia</taxon>
        <taxon>Spirochaetales</taxon>
        <taxon>Borreliaceae</taxon>
        <taxon>Borrelia</taxon>
    </lineage>
</organism>
<geneLocation type="plasmid" evidence="1 2">
    <name>unnamed</name>
</geneLocation>
<keyword evidence="2" id="KW-1185">Reference proteome</keyword>
<dbReference type="EMBL" id="CP005746">
    <property type="protein sequence ID" value="AHH11141.1"/>
    <property type="molecule type" value="Genomic_DNA"/>
</dbReference>
<dbReference type="AlphaFoldDB" id="W5T1K2"/>
<dbReference type="HOGENOM" id="CLU_3402372_0_0_12"/>
<protein>
    <submittedName>
        <fullName evidence="1">Uncharacterized protein</fullName>
    </submittedName>
</protein>
<sequence>MLVEIGLCKTHTDLKAFHQDEGYSFIDEIR</sequence>
<keyword evidence="1" id="KW-0614">Plasmid</keyword>
<evidence type="ECO:0000313" key="1">
    <source>
        <dbReference type="EMBL" id="AHH11141.1"/>
    </source>
</evidence>
<proteinExistence type="predicted"/>
<dbReference type="Proteomes" id="UP000019330">
    <property type="component" value="Plasmid unnamed"/>
</dbReference>
<gene>
    <name evidence="1" type="ORF">BCO_0900028</name>
</gene>
<evidence type="ECO:0000313" key="2">
    <source>
        <dbReference type="Proteomes" id="UP000019330"/>
    </source>
</evidence>
<reference evidence="1" key="1">
    <citation type="submission" date="2013-04" db="EMBL/GenBank/DDBJ databases">
        <title>Comparative Genomics of Relapsing Fever Spirochetes.</title>
        <authorList>
            <person name="Schwan T.G."/>
            <person name="Raffel S.J."/>
            <person name="Porcella S.F."/>
            <person name="Martens C.A."/>
            <person name="Bruno D.P."/>
            <person name="Ricklefs S.M."/>
            <person name="Barbian K.B."/>
        </authorList>
    </citation>
    <scope>NUCLEOTIDE SEQUENCE</scope>
    <source>
        <strain evidence="1">Co53</strain>
        <plasmid evidence="1">unnamed</plasmid>
    </source>
</reference>
<name>W5T1K2_9SPIR</name>